<dbReference type="GO" id="GO:0004252">
    <property type="term" value="F:serine-type endopeptidase activity"/>
    <property type="evidence" value="ECO:0007669"/>
    <property type="project" value="InterPro"/>
</dbReference>
<evidence type="ECO:0000256" key="1">
    <source>
        <dbReference type="PROSITE-ProRule" id="PRU01240"/>
    </source>
</evidence>
<dbReference type="Proteomes" id="UP000703661">
    <property type="component" value="Unassembled WGS sequence"/>
</dbReference>
<reference evidence="3" key="1">
    <citation type="journal article" date="2020" name="Fungal Divers.">
        <title>Resolving the Mortierellaceae phylogeny through synthesis of multi-gene phylogenetics and phylogenomics.</title>
        <authorList>
            <person name="Vandepol N."/>
            <person name="Liber J."/>
            <person name="Desiro A."/>
            <person name="Na H."/>
            <person name="Kennedy M."/>
            <person name="Barry K."/>
            <person name="Grigoriev I.V."/>
            <person name="Miller A.N."/>
            <person name="O'Donnell K."/>
            <person name="Stajich J.E."/>
            <person name="Bonito G."/>
        </authorList>
    </citation>
    <scope>NUCLEOTIDE SEQUENCE</scope>
    <source>
        <strain evidence="3">NRRL 2769</strain>
    </source>
</reference>
<dbReference type="AlphaFoldDB" id="A0A9P6SR99"/>
<evidence type="ECO:0000313" key="4">
    <source>
        <dbReference type="Proteomes" id="UP000703661"/>
    </source>
</evidence>
<keyword evidence="4" id="KW-1185">Reference proteome</keyword>
<feature type="non-terminal residue" evidence="3">
    <location>
        <position position="230"/>
    </location>
</feature>
<protein>
    <recommendedName>
        <fullName evidence="2">PA domain-containing protein</fullName>
    </recommendedName>
</protein>
<dbReference type="GO" id="GO:0006508">
    <property type="term" value="P:proteolysis"/>
    <property type="evidence" value="ECO:0007669"/>
    <property type="project" value="InterPro"/>
</dbReference>
<dbReference type="SUPFAM" id="SSF52743">
    <property type="entry name" value="Subtilisin-like"/>
    <property type="match status" value="1"/>
</dbReference>
<dbReference type="Pfam" id="PF02225">
    <property type="entry name" value="PA"/>
    <property type="match status" value="1"/>
</dbReference>
<dbReference type="Gene3D" id="3.40.50.200">
    <property type="entry name" value="Peptidase S8/S53 domain"/>
    <property type="match status" value="1"/>
</dbReference>
<comment type="caution">
    <text evidence="1">Lacks conserved residue(s) required for the propagation of feature annotation.</text>
</comment>
<feature type="domain" description="PA" evidence="2">
    <location>
        <begin position="113"/>
        <end position="191"/>
    </location>
</feature>
<sequence length="230" mass="23765">MEMAFNDGMDIINMSLGGGSSFKENPTAALAEKLIARGMALAGAAGNDGTDGVWMVSDTGLGDHATSVASFDNLFIYLYSFTYGGVKVPYNWSSGYGKVINLPALPIVPLIVNGTLSDGCDQSTYAGKDVKGKIVFALGDITRCKSGGRSSLASQNGAAGIISQAMGGGMDNLAGIDGFPMASIQKVDGDKMLAAWKANAKNTVTWEGKEGRFSIDNAGAPSDFSSFGLD</sequence>
<dbReference type="Gene3D" id="3.50.30.30">
    <property type="match status" value="1"/>
</dbReference>
<dbReference type="InterPro" id="IPR003137">
    <property type="entry name" value="PA_domain"/>
</dbReference>
<comment type="caution">
    <text evidence="3">The sequence shown here is derived from an EMBL/GenBank/DDBJ whole genome shotgun (WGS) entry which is preliminary data.</text>
</comment>
<evidence type="ECO:0000259" key="2">
    <source>
        <dbReference type="Pfam" id="PF02225"/>
    </source>
</evidence>
<organism evidence="3 4">
    <name type="scientific">Entomortierella chlamydospora</name>
    <dbReference type="NCBI Taxonomy" id="101097"/>
    <lineage>
        <taxon>Eukaryota</taxon>
        <taxon>Fungi</taxon>
        <taxon>Fungi incertae sedis</taxon>
        <taxon>Mucoromycota</taxon>
        <taxon>Mortierellomycotina</taxon>
        <taxon>Mortierellomycetes</taxon>
        <taxon>Mortierellales</taxon>
        <taxon>Mortierellaceae</taxon>
        <taxon>Entomortierella</taxon>
    </lineage>
</organism>
<proteinExistence type="inferred from homology"/>
<evidence type="ECO:0000313" key="3">
    <source>
        <dbReference type="EMBL" id="KAF9992624.1"/>
    </source>
</evidence>
<comment type="similarity">
    <text evidence="1">Belongs to the peptidase S8 family.</text>
</comment>
<dbReference type="EMBL" id="JAAAID010004601">
    <property type="protein sequence ID" value="KAF9992624.1"/>
    <property type="molecule type" value="Genomic_DNA"/>
</dbReference>
<dbReference type="InterPro" id="IPR036852">
    <property type="entry name" value="Peptidase_S8/S53_dom_sf"/>
</dbReference>
<accession>A0A9P6SR99</accession>
<dbReference type="PROSITE" id="PS51892">
    <property type="entry name" value="SUBTILASE"/>
    <property type="match status" value="1"/>
</dbReference>
<gene>
    <name evidence="3" type="ORF">BGZ80_008482</name>
</gene>
<name>A0A9P6SR99_9FUNG</name>